<evidence type="ECO:0000313" key="2">
    <source>
        <dbReference type="EMBL" id="KPV42116.1"/>
    </source>
</evidence>
<dbReference type="OrthoDB" id="5422931at2"/>
<dbReference type="Proteomes" id="UP000050482">
    <property type="component" value="Unassembled WGS sequence"/>
</dbReference>
<dbReference type="PATRIC" id="fig|471514.4.peg.1458"/>
<proteinExistence type="predicted"/>
<sequence>MTKGELEDKISKSLTQWEKDYLGRGSILVKTDILRNMVIVLMRGILTAAEQELATTREGLMSVKRMRSDLVESGANQLKALVSELTGIEVMSFYTDISTQTGERVMVFIMKSPIE</sequence>
<organism evidence="2 3">
    <name type="scientific">Alicyclobacillus ferrooxydans</name>
    <dbReference type="NCBI Taxonomy" id="471514"/>
    <lineage>
        <taxon>Bacteria</taxon>
        <taxon>Bacillati</taxon>
        <taxon>Bacillota</taxon>
        <taxon>Bacilli</taxon>
        <taxon>Bacillales</taxon>
        <taxon>Alicyclobacillaceae</taxon>
        <taxon>Alicyclobacillus</taxon>
    </lineage>
</organism>
<dbReference type="Pfam" id="PF10057">
    <property type="entry name" value="MpsC"/>
    <property type="match status" value="1"/>
</dbReference>
<accession>A0A0P9EHK2</accession>
<name>A0A0P9EHK2_9BACL</name>
<feature type="domain" description="Na+-translocating membrane potential-generating system MpsC" evidence="1">
    <location>
        <begin position="2"/>
        <end position="111"/>
    </location>
</feature>
<comment type="caution">
    <text evidence="2">The sequence shown here is derived from an EMBL/GenBank/DDBJ whole genome shotgun (WGS) entry which is preliminary data.</text>
</comment>
<keyword evidence="3" id="KW-1185">Reference proteome</keyword>
<dbReference type="EMBL" id="LJCO01000082">
    <property type="protein sequence ID" value="KPV42116.1"/>
    <property type="molecule type" value="Genomic_DNA"/>
</dbReference>
<gene>
    <name evidence="2" type="ORF">AN477_18865</name>
</gene>
<evidence type="ECO:0000313" key="3">
    <source>
        <dbReference type="Proteomes" id="UP000050482"/>
    </source>
</evidence>
<dbReference type="RefSeq" id="WP_054970741.1">
    <property type="nucleotide sequence ID" value="NZ_LJCO01000082.1"/>
</dbReference>
<protein>
    <recommendedName>
        <fullName evidence="1">Na+-translocating membrane potential-generating system MpsC domain-containing protein</fullName>
    </recommendedName>
</protein>
<dbReference type="InterPro" id="IPR018745">
    <property type="entry name" value="MpsC"/>
</dbReference>
<dbReference type="AlphaFoldDB" id="A0A0P9EHK2"/>
<evidence type="ECO:0000259" key="1">
    <source>
        <dbReference type="Pfam" id="PF10057"/>
    </source>
</evidence>
<dbReference type="STRING" id="471514.AN477_18865"/>
<reference evidence="2 3" key="1">
    <citation type="submission" date="2015-09" db="EMBL/GenBank/DDBJ databases">
        <title>Draft genome sequence of Alicyclobacillus ferrooxydans DSM 22381.</title>
        <authorList>
            <person name="Hemp J."/>
        </authorList>
    </citation>
    <scope>NUCLEOTIDE SEQUENCE [LARGE SCALE GENOMIC DNA]</scope>
    <source>
        <strain evidence="2 3">TC-34</strain>
    </source>
</reference>